<protein>
    <recommendedName>
        <fullName evidence="7">EamA domain-containing protein</fullName>
    </recommendedName>
</protein>
<keyword evidence="4 6" id="KW-1133">Transmembrane helix</keyword>
<evidence type="ECO:0000256" key="5">
    <source>
        <dbReference type="ARBA" id="ARBA00023136"/>
    </source>
</evidence>
<feature type="transmembrane region" description="Helical" evidence="6">
    <location>
        <begin position="37"/>
        <end position="59"/>
    </location>
</feature>
<dbReference type="Pfam" id="PF00892">
    <property type="entry name" value="EamA"/>
    <property type="match status" value="2"/>
</dbReference>
<evidence type="ECO:0000256" key="3">
    <source>
        <dbReference type="ARBA" id="ARBA00022692"/>
    </source>
</evidence>
<dbReference type="InterPro" id="IPR050638">
    <property type="entry name" value="AA-Vitamin_Transporters"/>
</dbReference>
<accession>A0A1F4UQ61</accession>
<feature type="transmembrane region" description="Helical" evidence="6">
    <location>
        <begin position="310"/>
        <end position="329"/>
    </location>
</feature>
<evidence type="ECO:0000256" key="1">
    <source>
        <dbReference type="ARBA" id="ARBA00004651"/>
    </source>
</evidence>
<feature type="domain" description="EamA" evidence="7">
    <location>
        <begin position="12"/>
        <end position="141"/>
    </location>
</feature>
<dbReference type="Proteomes" id="UP000176444">
    <property type="component" value="Unassembled WGS sequence"/>
</dbReference>
<feature type="transmembrane region" description="Helical" evidence="6">
    <location>
        <begin position="184"/>
        <end position="205"/>
    </location>
</feature>
<dbReference type="InterPro" id="IPR037185">
    <property type="entry name" value="EmrE-like"/>
</dbReference>
<dbReference type="PANTHER" id="PTHR32322:SF18">
    <property type="entry name" value="S-ADENOSYLMETHIONINE_S-ADENOSYLHOMOCYSTEINE TRANSPORTER"/>
    <property type="match status" value="1"/>
</dbReference>
<dbReference type="InterPro" id="IPR000620">
    <property type="entry name" value="EamA_dom"/>
</dbReference>
<comment type="subcellular location">
    <subcellularLocation>
        <location evidence="1">Cell membrane</location>
        <topology evidence="1">Multi-pass membrane protein</topology>
    </subcellularLocation>
</comment>
<dbReference type="AlphaFoldDB" id="A0A1F4UQ61"/>
<sequence length="356" mass="39647">MPSFKSISPKVYLFIAVAIWGIATPVIKATVSNVPPFSFLMLRFCIASIITIPISIYILRHNKIDFGRAKHIFISSILGHVISLSLIFWGLSKTTSLEGSVLTAFSPLIVAVLGFILLKETLVKRKIEGTLIALIGTIILLGIPVVINKENFFGNILFFGGIFFDGLYVIYVKKYLSGDKILNPISLTILSFAIASIIFIPLAFIEQNSNYKKISYGNIRNCAISDIDNGEYSIEYTCNFTGCFSKKNPTEYDCILRKNIPTYAYHLKASISEYLKYPNVIGIIYMSIFSGLIAYIFFQKGLKNLKASESAIFYYLQPLFGVPISIVFLHEKPSLIFAIGAITILGGIYIAELKKN</sequence>
<feature type="transmembrane region" description="Helical" evidence="6">
    <location>
        <begin position="280"/>
        <end position="298"/>
    </location>
</feature>
<dbReference type="EMBL" id="MEUX01000026">
    <property type="protein sequence ID" value="OGC46930.1"/>
    <property type="molecule type" value="Genomic_DNA"/>
</dbReference>
<feature type="transmembrane region" description="Helical" evidence="6">
    <location>
        <begin position="71"/>
        <end position="91"/>
    </location>
</feature>
<organism evidence="8 9">
    <name type="scientific">candidate division WWE3 bacterium RIFCSPHIGHO2_01_FULL_35_17</name>
    <dbReference type="NCBI Taxonomy" id="1802614"/>
    <lineage>
        <taxon>Bacteria</taxon>
        <taxon>Katanobacteria</taxon>
    </lineage>
</organism>
<feature type="transmembrane region" description="Helical" evidence="6">
    <location>
        <begin position="97"/>
        <end position="118"/>
    </location>
</feature>
<dbReference type="PANTHER" id="PTHR32322">
    <property type="entry name" value="INNER MEMBRANE TRANSPORTER"/>
    <property type="match status" value="1"/>
</dbReference>
<dbReference type="GO" id="GO:0005886">
    <property type="term" value="C:plasma membrane"/>
    <property type="evidence" value="ECO:0007669"/>
    <property type="project" value="UniProtKB-SubCell"/>
</dbReference>
<name>A0A1F4UQ61_UNCKA</name>
<reference evidence="8 9" key="1">
    <citation type="journal article" date="2016" name="Nat. Commun.">
        <title>Thousands of microbial genomes shed light on interconnected biogeochemical processes in an aquifer system.</title>
        <authorList>
            <person name="Anantharaman K."/>
            <person name="Brown C.T."/>
            <person name="Hug L.A."/>
            <person name="Sharon I."/>
            <person name="Castelle C.J."/>
            <person name="Probst A.J."/>
            <person name="Thomas B.C."/>
            <person name="Singh A."/>
            <person name="Wilkins M.J."/>
            <person name="Karaoz U."/>
            <person name="Brodie E.L."/>
            <person name="Williams K.H."/>
            <person name="Hubbard S.S."/>
            <person name="Banfield J.F."/>
        </authorList>
    </citation>
    <scope>NUCLEOTIDE SEQUENCE [LARGE SCALE GENOMIC DNA]</scope>
</reference>
<proteinExistence type="predicted"/>
<feature type="transmembrane region" description="Helical" evidence="6">
    <location>
        <begin position="153"/>
        <end position="172"/>
    </location>
</feature>
<feature type="transmembrane region" description="Helical" evidence="6">
    <location>
        <begin position="335"/>
        <end position="351"/>
    </location>
</feature>
<keyword evidence="3 6" id="KW-0812">Transmembrane</keyword>
<feature type="transmembrane region" description="Helical" evidence="6">
    <location>
        <begin position="12"/>
        <end position="31"/>
    </location>
</feature>
<feature type="transmembrane region" description="Helical" evidence="6">
    <location>
        <begin position="130"/>
        <end position="147"/>
    </location>
</feature>
<dbReference type="SUPFAM" id="SSF103481">
    <property type="entry name" value="Multidrug resistance efflux transporter EmrE"/>
    <property type="match status" value="2"/>
</dbReference>
<evidence type="ECO:0000313" key="9">
    <source>
        <dbReference type="Proteomes" id="UP000176444"/>
    </source>
</evidence>
<keyword evidence="5 6" id="KW-0472">Membrane</keyword>
<keyword evidence="2" id="KW-1003">Cell membrane</keyword>
<evidence type="ECO:0000259" key="7">
    <source>
        <dbReference type="Pfam" id="PF00892"/>
    </source>
</evidence>
<evidence type="ECO:0000256" key="6">
    <source>
        <dbReference type="SAM" id="Phobius"/>
    </source>
</evidence>
<evidence type="ECO:0000256" key="4">
    <source>
        <dbReference type="ARBA" id="ARBA00022989"/>
    </source>
</evidence>
<gene>
    <name evidence="8" type="ORF">A2713_00915</name>
</gene>
<feature type="domain" description="EamA" evidence="7">
    <location>
        <begin position="278"/>
        <end position="350"/>
    </location>
</feature>
<evidence type="ECO:0000313" key="8">
    <source>
        <dbReference type="EMBL" id="OGC46930.1"/>
    </source>
</evidence>
<evidence type="ECO:0000256" key="2">
    <source>
        <dbReference type="ARBA" id="ARBA00022475"/>
    </source>
</evidence>
<comment type="caution">
    <text evidence="8">The sequence shown here is derived from an EMBL/GenBank/DDBJ whole genome shotgun (WGS) entry which is preliminary data.</text>
</comment>
<dbReference type="Gene3D" id="1.10.3730.20">
    <property type="match status" value="1"/>
</dbReference>